<evidence type="ECO:0000313" key="2">
    <source>
        <dbReference type="Proteomes" id="UP000290365"/>
    </source>
</evidence>
<protein>
    <submittedName>
        <fullName evidence="1">Transporter substrate-binding domain-containing protein</fullName>
    </submittedName>
</protein>
<dbReference type="SUPFAM" id="SSF53850">
    <property type="entry name" value="Periplasmic binding protein-like II"/>
    <property type="match status" value="1"/>
</dbReference>
<dbReference type="Proteomes" id="UP000290365">
    <property type="component" value="Chromosome"/>
</dbReference>
<dbReference type="OrthoDB" id="9802896at2"/>
<dbReference type="PANTHER" id="PTHR35841:SF1">
    <property type="entry name" value="PHOSPHONATES-BINDING PERIPLASMIC PROTEIN"/>
    <property type="match status" value="1"/>
</dbReference>
<dbReference type="RefSeq" id="WP_129893668.1">
    <property type="nucleotide sequence ID" value="NZ_CP035758.1"/>
</dbReference>
<name>A0A4P6K353_KTERU</name>
<organism evidence="1 2">
    <name type="scientific">Ktedonosporobacter rubrisoli</name>
    <dbReference type="NCBI Taxonomy" id="2509675"/>
    <lineage>
        <taxon>Bacteria</taxon>
        <taxon>Bacillati</taxon>
        <taxon>Chloroflexota</taxon>
        <taxon>Ktedonobacteria</taxon>
        <taxon>Ktedonobacterales</taxon>
        <taxon>Ktedonosporobacteraceae</taxon>
        <taxon>Ktedonosporobacter</taxon>
    </lineage>
</organism>
<proteinExistence type="predicted"/>
<dbReference type="KEGG" id="kbs:EPA93_44200"/>
<reference evidence="1 2" key="1">
    <citation type="submission" date="2019-01" db="EMBL/GenBank/DDBJ databases">
        <title>Ktedonosporobacter rubrisoli SCAWS-G2.</title>
        <authorList>
            <person name="Huang Y."/>
            <person name="Yan B."/>
        </authorList>
    </citation>
    <scope>NUCLEOTIDE SEQUENCE [LARGE SCALE GENOMIC DNA]</scope>
    <source>
        <strain evidence="1 2">SCAWS-G2</strain>
    </source>
</reference>
<gene>
    <name evidence="1" type="ORF">EPA93_44200</name>
</gene>
<dbReference type="Pfam" id="PF12974">
    <property type="entry name" value="Phosphonate-bd"/>
    <property type="match status" value="1"/>
</dbReference>
<accession>A0A4P6K353</accession>
<dbReference type="PANTHER" id="PTHR35841">
    <property type="entry name" value="PHOSPHONATES-BINDING PERIPLASMIC PROTEIN"/>
    <property type="match status" value="1"/>
</dbReference>
<dbReference type="EMBL" id="CP035758">
    <property type="protein sequence ID" value="QBD82599.1"/>
    <property type="molecule type" value="Genomic_DNA"/>
</dbReference>
<keyword evidence="2" id="KW-1185">Reference proteome</keyword>
<dbReference type="Gene3D" id="3.40.190.10">
    <property type="entry name" value="Periplasmic binding protein-like II"/>
    <property type="match status" value="2"/>
</dbReference>
<evidence type="ECO:0000313" key="1">
    <source>
        <dbReference type="EMBL" id="QBD82599.1"/>
    </source>
</evidence>
<dbReference type="AlphaFoldDB" id="A0A4P6K353"/>
<sequence length="271" mass="30185">MDRTTPVQDQLEKLTGANFLSPLLQPAYSAIMEYLSRQVGATAELGIGQSLEEFAEGKLQLGFLCGLLYVHLARSEYCPVELLAAPVLCGERYHGLPIYFSDVVVHKDSPFTSFADLAGCTWAYNERASHSGWNLVCYSLYARGQTLEYFARTVETGTHQKSLELVMEGKADATALDSQVLAVMLRQDSDLAARVRVIEALGPSPIPPVVISKSLDVSFRDRLRTALLNMHNDPSYASALRFGEIERFVPVTDTSYQHIHDMFTFVQQRVE</sequence>